<evidence type="ECO:0000313" key="7">
    <source>
        <dbReference type="Proteomes" id="UP001183643"/>
    </source>
</evidence>
<evidence type="ECO:0000256" key="3">
    <source>
        <dbReference type="ARBA" id="ARBA00022840"/>
    </source>
</evidence>
<keyword evidence="3 4" id="KW-0067">ATP-binding</keyword>
<dbReference type="EMBL" id="JAVDYB010000001">
    <property type="protein sequence ID" value="MDR7273618.1"/>
    <property type="molecule type" value="Genomic_DNA"/>
</dbReference>
<dbReference type="PROSITE" id="PS50975">
    <property type="entry name" value="ATP_GRASP"/>
    <property type="match status" value="1"/>
</dbReference>
<evidence type="ECO:0000256" key="2">
    <source>
        <dbReference type="ARBA" id="ARBA00022741"/>
    </source>
</evidence>
<dbReference type="GO" id="GO:0005524">
    <property type="term" value="F:ATP binding"/>
    <property type="evidence" value="ECO:0007669"/>
    <property type="project" value="UniProtKB-UniRule"/>
</dbReference>
<comment type="caution">
    <text evidence="6">The sequence shown here is derived from an EMBL/GenBank/DDBJ whole genome shotgun (WGS) entry which is preliminary data.</text>
</comment>
<accession>A0AAE3YK29</accession>
<organism evidence="6 7">
    <name type="scientific">Catenuloplanes atrovinosus</name>
    <dbReference type="NCBI Taxonomy" id="137266"/>
    <lineage>
        <taxon>Bacteria</taxon>
        <taxon>Bacillati</taxon>
        <taxon>Actinomycetota</taxon>
        <taxon>Actinomycetes</taxon>
        <taxon>Micromonosporales</taxon>
        <taxon>Micromonosporaceae</taxon>
        <taxon>Catenuloplanes</taxon>
    </lineage>
</organism>
<evidence type="ECO:0000313" key="6">
    <source>
        <dbReference type="EMBL" id="MDR7273618.1"/>
    </source>
</evidence>
<dbReference type="InterPro" id="IPR011761">
    <property type="entry name" value="ATP-grasp"/>
</dbReference>
<sequence length="417" mass="45015">MRVAVVDGVSSGRFLVQELIDRGAECVHVRSRPRLHPYLESTLRPQDYVADLGYEPDLGTLVRRLRELRVDRVVTGNEPGVQLADRLADALGLPGNDLAVVGARQSKHLMAETLRAAGLDAPRGARVESAAEAVAWFEAGGGATVTVKPIHGAGSDQVRFCRTADEVAARATDILTARNHFGDVHRAVLIQEHLTGREFYTNTVSVDGVHVIAETWVYRKRVTPGGAPLFDYEEPADLTSPDTLRVHEYARAALTALGVRNAAGHSEIMLTARGPVLLDPGARLGGGVLPWVTAKFLAYSHAGLMAESIVRPAAVRALAGDLPRAWDRPIRYLSLINHTGGLARRPDWTEWINSLPTVLAMATPLTEGVPLPATCDLITSPGFVYLSADTMAAIERDYEAIRAWELGDPYILPGSAA</sequence>
<dbReference type="InterPro" id="IPR052032">
    <property type="entry name" value="ATP-dep_AA_Ligase"/>
</dbReference>
<feature type="domain" description="ATP-grasp" evidence="5">
    <location>
        <begin position="111"/>
        <end position="310"/>
    </location>
</feature>
<keyword evidence="1" id="KW-0436">Ligase</keyword>
<dbReference type="PANTHER" id="PTHR43585:SF2">
    <property type="entry name" value="ATP-GRASP ENZYME FSQD"/>
    <property type="match status" value="1"/>
</dbReference>
<dbReference type="Proteomes" id="UP001183643">
    <property type="component" value="Unassembled WGS sequence"/>
</dbReference>
<dbReference type="SUPFAM" id="SSF56059">
    <property type="entry name" value="Glutathione synthetase ATP-binding domain-like"/>
    <property type="match status" value="1"/>
</dbReference>
<reference evidence="6" key="1">
    <citation type="submission" date="2023-07" db="EMBL/GenBank/DDBJ databases">
        <title>Sequencing the genomes of 1000 actinobacteria strains.</title>
        <authorList>
            <person name="Klenk H.-P."/>
        </authorList>
    </citation>
    <scope>NUCLEOTIDE SEQUENCE</scope>
    <source>
        <strain evidence="6">DSM 44707</strain>
    </source>
</reference>
<dbReference type="PANTHER" id="PTHR43585">
    <property type="entry name" value="FUMIPYRROLE BIOSYNTHESIS PROTEIN C"/>
    <property type="match status" value="1"/>
</dbReference>
<evidence type="ECO:0000256" key="4">
    <source>
        <dbReference type="PROSITE-ProRule" id="PRU00409"/>
    </source>
</evidence>
<keyword evidence="2 4" id="KW-0547">Nucleotide-binding</keyword>
<protein>
    <recommendedName>
        <fullName evidence="5">ATP-grasp domain-containing protein</fullName>
    </recommendedName>
</protein>
<proteinExistence type="predicted"/>
<dbReference type="GO" id="GO:0046872">
    <property type="term" value="F:metal ion binding"/>
    <property type="evidence" value="ECO:0007669"/>
    <property type="project" value="InterPro"/>
</dbReference>
<dbReference type="RefSeq" id="WP_310362222.1">
    <property type="nucleotide sequence ID" value="NZ_JAVDYB010000001.1"/>
</dbReference>
<evidence type="ECO:0000256" key="1">
    <source>
        <dbReference type="ARBA" id="ARBA00022598"/>
    </source>
</evidence>
<dbReference type="Gene3D" id="3.40.50.20">
    <property type="match status" value="1"/>
</dbReference>
<evidence type="ECO:0000259" key="5">
    <source>
        <dbReference type="PROSITE" id="PS50975"/>
    </source>
</evidence>
<name>A0AAE3YK29_9ACTN</name>
<dbReference type="AlphaFoldDB" id="A0AAE3YK29"/>
<gene>
    <name evidence="6" type="ORF">J2S41_000396</name>
</gene>
<dbReference type="GO" id="GO:0016874">
    <property type="term" value="F:ligase activity"/>
    <property type="evidence" value="ECO:0007669"/>
    <property type="project" value="UniProtKB-KW"/>
</dbReference>
<keyword evidence="7" id="KW-1185">Reference proteome</keyword>
<dbReference type="Gene3D" id="3.30.470.20">
    <property type="entry name" value="ATP-grasp fold, B domain"/>
    <property type="match status" value="1"/>
</dbReference>